<evidence type="ECO:0000313" key="1">
    <source>
        <dbReference type="EMBL" id="CDR34542.1"/>
    </source>
</evidence>
<organism evidence="1 2">
    <name type="scientific">Candidatus Criblamydia sequanensis CRIB-18</name>
    <dbReference type="NCBI Taxonomy" id="1437425"/>
    <lineage>
        <taxon>Bacteria</taxon>
        <taxon>Pseudomonadati</taxon>
        <taxon>Chlamydiota</taxon>
        <taxon>Chlamydiia</taxon>
        <taxon>Parachlamydiales</taxon>
        <taxon>Candidatus Criblamydiaceae</taxon>
        <taxon>Candidatus Criblamydia</taxon>
    </lineage>
</organism>
<proteinExistence type="predicted"/>
<accession>A0A090CZJ2</accession>
<dbReference type="eggNOG" id="COG3642">
    <property type="taxonomic scope" value="Bacteria"/>
</dbReference>
<comment type="caution">
    <text evidence="1">The sequence shown here is derived from an EMBL/GenBank/DDBJ whole genome shotgun (WGS) entry which is preliminary data.</text>
</comment>
<dbReference type="OrthoDB" id="9827423at2"/>
<dbReference type="EMBL" id="CCEJ010000008">
    <property type="protein sequence ID" value="CDR34542.1"/>
    <property type="molecule type" value="Genomic_DNA"/>
</dbReference>
<dbReference type="AlphaFoldDB" id="A0A090CZJ2"/>
<dbReference type="RefSeq" id="WP_041018061.1">
    <property type="nucleotide sequence ID" value="NZ_CCEJ010000008.1"/>
</dbReference>
<dbReference type="STRING" id="1437425.CSEC_1731"/>
<reference evidence="1" key="1">
    <citation type="submission" date="2013-12" db="EMBL/GenBank/DDBJ databases">
        <authorList>
            <person name="Linke B."/>
        </authorList>
    </citation>
    <scope>NUCLEOTIDE SEQUENCE [LARGE SCALE GENOMIC DNA]</scope>
    <source>
        <strain evidence="1">CRIB-18</strain>
    </source>
</reference>
<keyword evidence="2" id="KW-1185">Reference proteome</keyword>
<gene>
    <name evidence="1" type="ORF">CSEC_1731</name>
</gene>
<name>A0A090CZJ2_9BACT</name>
<dbReference type="Proteomes" id="UP000031552">
    <property type="component" value="Unassembled WGS sequence"/>
</dbReference>
<evidence type="ECO:0000313" key="2">
    <source>
        <dbReference type="Proteomes" id="UP000031552"/>
    </source>
</evidence>
<protein>
    <submittedName>
        <fullName evidence="1">Uncharacterized protein</fullName>
    </submittedName>
</protein>
<reference evidence="1" key="2">
    <citation type="submission" date="2014-09" db="EMBL/GenBank/DDBJ databases">
        <title>Criblamydia sequanensis harbors a mega-plasmid encoding arsenite resistance.</title>
        <authorList>
            <person name="Bertelli C."/>
            <person name="Goesmann A."/>
            <person name="Greub G."/>
        </authorList>
    </citation>
    <scope>NUCLEOTIDE SEQUENCE [LARGE SCALE GENOMIC DNA]</scope>
    <source>
        <strain evidence="1">CRIB-18</strain>
    </source>
</reference>
<sequence length="570" mass="66006">MGLSQDTVKCNFQEIYYDSHQEQSSQGLISSPFGRLYHKNRGFGVFWTIVYFILRPFFTKNWQDRKLEETVRKTMEAYLSSQNEAKAVFASYKKILSNLAEEVNLEATEFQKERFKLAAWNDSTLSFVKMKVKGKAIPVFEEIKLQNPNSIDPFFSFDFSLAKESIRYDALLNLERLSEVNLPYPILTKICFNKALKQEDSYALTEWILAIKTNKKVEQTHLHKGLKAFVDHLQVYHQNSFLPAPSLARLEVELFREGLSLINGEDKKQLAFQKSLVKGAKIMIQDRTITLGDEIIGVKKEKNETRIFLMDENPNQVVAIARNRAILEIREFIAKTSGGGIRFPKFIFLDPEGRFQIRERLKTSILERNWISDSFLEEEDAYFLHPLVGQIKACIETNSTPNNYEAEYLYYNDKKVLHTSKPTTNGDFNFNKLETFIYKVSKNNRTIMRALFDESKLHEHKEAAYFKEVLHNLVEETELSAEGIACLSKHNIKSIGTIKAGEKLHNKMKRIGMKIRKKMMKELPIEDPVKLPKEIYTILLKLHLEEGFLSLILPGFQKRASAFITSTFKA</sequence>